<dbReference type="GO" id="GO:0003677">
    <property type="term" value="F:DNA binding"/>
    <property type="evidence" value="ECO:0007669"/>
    <property type="project" value="InterPro"/>
</dbReference>
<dbReference type="HOGENOM" id="CLU_297330_0_0_6"/>
<dbReference type="InterPro" id="IPR002104">
    <property type="entry name" value="Integrase_catalytic"/>
</dbReference>
<dbReference type="OrthoDB" id="6091627at2"/>
<dbReference type="EMBL" id="CP002457">
    <property type="protein sequence ID" value="ADV56582.1"/>
    <property type="molecule type" value="Genomic_DNA"/>
</dbReference>
<organism evidence="3 4">
    <name type="scientific">Shewanella putrefaciens (strain 200)</name>
    <dbReference type="NCBI Taxonomy" id="399804"/>
    <lineage>
        <taxon>Bacteria</taxon>
        <taxon>Pseudomonadati</taxon>
        <taxon>Pseudomonadota</taxon>
        <taxon>Gammaproteobacteria</taxon>
        <taxon>Alteromonadales</taxon>
        <taxon>Shewanellaceae</taxon>
        <taxon>Shewanella</taxon>
    </lineage>
</organism>
<dbReference type="Proteomes" id="UP000008209">
    <property type="component" value="Chromosome"/>
</dbReference>
<gene>
    <name evidence="3" type="ordered locus">Sput200_4230</name>
</gene>
<dbReference type="GO" id="GO:0015074">
    <property type="term" value="P:DNA integration"/>
    <property type="evidence" value="ECO:0007669"/>
    <property type="project" value="InterPro"/>
</dbReference>
<sequence>MANPLILSARPSERIVQLGREKRRRDRRKEADVIITEAIKILGVHLPRMLEEPPYADDFEKKWPIIDAQLIQVLKTRDAYLMAYSFLSRKIEQGNREGIWQIDPPPQYLTLRRNYPFRTESWHNATIAMTNTIKHWKTRLTSPTDDADTLFVRLLISGIIFGGLNRPALWVALGNTLQHVMPLQGNEQLTWLTLTLEPGEFPSNKYAPPVPSSNTTYINTDLASTKQAVTEIQYIPDPVSLGILHRFLRCRQNNWLPPTNLTVCQNLLKEQLEDQHSLKTLCRGAIGFTEHIAGVALPQVLLEYAVGRTQSASLPLEYWQRLLNPQLLPSSQNSYASFTVKNASTNKQRTTTPPFKNPYLLDELRAVFRKDPAAPKGGTTIIAELQEIQQKQVQTLSEQLLVTWLLSLLAERRLALSTASRYLESVGKVWLSTTVNLPLGSYDSEDYADLYETILNRPWSQNTRDYMAGRFQDMHTFAVNRFDFPRLDEPLTPTEKNTPHVHAAIVDETLFAGLLAQIDCFADADHALRVMIKCILIIAYRTGLRPGEIAKLRLMDAEPSSIGWLFIRNNRHGHNKTDAALRKVPLYPLLTATERELVSRYMGDRRITATDYELIFHAQGNSHEPLNMQQLSQMVRTVLGQLSGGLPYRLYDLRHSCFSRMQLLLHKDLVQIPNFIQRAMLPYSDEQSAQILRIVTGDNRLRDHYMALAVMAGHSSPAITLNNYLHFTDLLLGLHLSSNRTPLSKQESRFLFGLSSSKVHQLESVDEQKTTLTPEKLRPFLTTKLKKYRTNPIRKQRQHTQAKTLADVDRASHFEQSEAALKLLEKGHEPRNIASQFGLSERQIETWQANAVALRNLKTSKGASRLFPRTRQHKLLPAELNTTIEKHALIDALKICQSIRTKRKQMHEFRWAIQYCLTHINSAHGGIKFTEPKVFRRFMNMVSKIFPKAQWCLDLHTPADKPSKRWNVESALTIERCPLRKKNQFPQGYGSLRFQHPKEELLSQGYSSPLLRYICHRFAIILFKPSYIQWWEMDESEADLFKQIIKCRDYLRETTVDGRIASTFNCG</sequence>
<dbReference type="SUPFAM" id="SSF56349">
    <property type="entry name" value="DNA breaking-rejoining enzymes"/>
    <property type="match status" value="1"/>
</dbReference>
<protein>
    <submittedName>
        <fullName evidence="3">Integrase family protein</fullName>
    </submittedName>
</protein>
<evidence type="ECO:0000313" key="4">
    <source>
        <dbReference type="Proteomes" id="UP000008209"/>
    </source>
</evidence>
<dbReference type="KEGG" id="shp:Sput200_4230"/>
<dbReference type="Gene3D" id="1.10.443.10">
    <property type="entry name" value="Intergrase catalytic core"/>
    <property type="match status" value="1"/>
</dbReference>
<dbReference type="PATRIC" id="fig|399804.5.peg.4340"/>
<dbReference type="InterPro" id="IPR011010">
    <property type="entry name" value="DNA_brk_join_enz"/>
</dbReference>
<evidence type="ECO:0000256" key="1">
    <source>
        <dbReference type="ARBA" id="ARBA00023172"/>
    </source>
</evidence>
<dbReference type="Pfam" id="PF00589">
    <property type="entry name" value="Phage_integrase"/>
    <property type="match status" value="1"/>
</dbReference>
<evidence type="ECO:0000259" key="2">
    <source>
        <dbReference type="PROSITE" id="PS51898"/>
    </source>
</evidence>
<accession>E6XK89</accession>
<name>E6XK89_SHEP2</name>
<keyword evidence="1" id="KW-0233">DNA recombination</keyword>
<reference evidence="3 4" key="1">
    <citation type="submission" date="2011-01" db="EMBL/GenBank/DDBJ databases">
        <title>Complete sequence of Shewanella putrefaciens 200.</title>
        <authorList>
            <consortium name="US DOE Joint Genome Institute"/>
            <person name="Lucas S."/>
            <person name="Copeland A."/>
            <person name="Lapidus A."/>
            <person name="Cheng J.-F."/>
            <person name="Bruce D."/>
            <person name="Goodwin L."/>
            <person name="Pitluck S."/>
            <person name="Munk A.C."/>
            <person name="Detter J.C."/>
            <person name="Han C."/>
            <person name="Tapia R."/>
            <person name="Land M."/>
            <person name="Hauser L."/>
            <person name="Chang Y.-J."/>
            <person name="Jeffries C."/>
            <person name="Kyrpides N."/>
            <person name="Ivanova N."/>
            <person name="Mikhailova N."/>
            <person name="Kolker E."/>
            <person name="Lawrence C."/>
            <person name="McCue L.A."/>
            <person name="DiChristina T."/>
            <person name="Nealson K."/>
            <person name="Fredrickson J.K."/>
            <person name="Woyke T."/>
        </authorList>
    </citation>
    <scope>NUCLEOTIDE SEQUENCE [LARGE SCALE GENOMIC DNA]</scope>
    <source>
        <strain evidence="3 4">200</strain>
    </source>
</reference>
<evidence type="ECO:0000313" key="3">
    <source>
        <dbReference type="EMBL" id="ADV56582.1"/>
    </source>
</evidence>
<proteinExistence type="predicted"/>
<dbReference type="InterPro" id="IPR013762">
    <property type="entry name" value="Integrase-like_cat_sf"/>
</dbReference>
<feature type="domain" description="Tyr recombinase" evidence="2">
    <location>
        <begin position="501"/>
        <end position="706"/>
    </location>
</feature>
<dbReference type="GO" id="GO:0006310">
    <property type="term" value="P:DNA recombination"/>
    <property type="evidence" value="ECO:0007669"/>
    <property type="project" value="UniProtKB-KW"/>
</dbReference>
<dbReference type="PROSITE" id="PS51898">
    <property type="entry name" value="TYR_RECOMBINASE"/>
    <property type="match status" value="1"/>
</dbReference>
<dbReference type="AlphaFoldDB" id="E6XK89"/>